<dbReference type="CDD" id="cd12215">
    <property type="entry name" value="ChiC_BD"/>
    <property type="match status" value="2"/>
</dbReference>
<dbReference type="SUPFAM" id="SSF51055">
    <property type="entry name" value="Carbohydrate binding domain"/>
    <property type="match status" value="2"/>
</dbReference>
<dbReference type="InterPro" id="IPR017853">
    <property type="entry name" value="GH"/>
</dbReference>
<proteinExistence type="predicted"/>
<organism evidence="4 5">
    <name type="scientific">Dyella solisilvae</name>
    <dbReference type="NCBI Taxonomy" id="1920168"/>
    <lineage>
        <taxon>Bacteria</taxon>
        <taxon>Pseudomonadati</taxon>
        <taxon>Pseudomonadota</taxon>
        <taxon>Gammaproteobacteria</taxon>
        <taxon>Lysobacterales</taxon>
        <taxon>Rhodanobacteraceae</taxon>
        <taxon>Dyella</taxon>
    </lineage>
</organism>
<comment type="caution">
    <text evidence="4">The sequence shown here is derived from an EMBL/GenBank/DDBJ whole genome shotgun (WGS) entry which is preliminary data.</text>
</comment>
<dbReference type="InterPro" id="IPR036573">
    <property type="entry name" value="CBM_sf_5/12"/>
</dbReference>
<keyword evidence="5" id="KW-1185">Reference proteome</keyword>
<feature type="compositionally biased region" description="Gly residues" evidence="2">
    <location>
        <begin position="181"/>
        <end position="204"/>
    </location>
</feature>
<dbReference type="GO" id="GO:0030246">
    <property type="term" value="F:carbohydrate binding"/>
    <property type="evidence" value="ECO:0007669"/>
    <property type="project" value="InterPro"/>
</dbReference>
<evidence type="ECO:0000259" key="3">
    <source>
        <dbReference type="SMART" id="SM00495"/>
    </source>
</evidence>
<dbReference type="PANTHER" id="PTHR42976:SF1">
    <property type="entry name" value="GH18 DOMAIN-CONTAINING PROTEIN-RELATED"/>
    <property type="match status" value="1"/>
</dbReference>
<dbReference type="GO" id="GO:0005576">
    <property type="term" value="C:extracellular region"/>
    <property type="evidence" value="ECO:0007669"/>
    <property type="project" value="InterPro"/>
</dbReference>
<dbReference type="AlphaFoldDB" id="A0A370K7V0"/>
<keyword evidence="1" id="KW-0378">Hydrolase</keyword>
<dbReference type="Pfam" id="PF02839">
    <property type="entry name" value="CBM_5_12"/>
    <property type="match status" value="2"/>
</dbReference>
<evidence type="ECO:0000313" key="5">
    <source>
        <dbReference type="Proteomes" id="UP000254711"/>
    </source>
</evidence>
<reference evidence="4 5" key="1">
    <citation type="submission" date="2018-07" db="EMBL/GenBank/DDBJ databases">
        <title>Dyella solisilvae sp. nov., isolated from the pine and broad-leaved mixed forest soil.</title>
        <authorList>
            <person name="Gao Z."/>
            <person name="Qiu L."/>
        </authorList>
    </citation>
    <scope>NUCLEOTIDE SEQUENCE [LARGE SCALE GENOMIC DNA]</scope>
    <source>
        <strain evidence="4 5">DHG54</strain>
    </source>
</reference>
<name>A0A370K7V0_9GAMM</name>
<feature type="domain" description="Chitin-binding type-3" evidence="3">
    <location>
        <begin position="125"/>
        <end position="174"/>
    </location>
</feature>
<dbReference type="Gene3D" id="2.10.10.20">
    <property type="entry name" value="Carbohydrate-binding module superfamily 5/12"/>
    <property type="match status" value="2"/>
</dbReference>
<evidence type="ECO:0000256" key="2">
    <source>
        <dbReference type="SAM" id="MobiDB-lite"/>
    </source>
</evidence>
<dbReference type="OrthoDB" id="6018988at2"/>
<feature type="compositionally biased region" description="Polar residues" evidence="2">
    <location>
        <begin position="80"/>
        <end position="97"/>
    </location>
</feature>
<sequence length="527" mass="52528">MRVKQSVMWLRMALHAFGTTAGGVMAMSLLTMAPVQTVHAQSAPACAAAWSSSTAYSGGAVVSENSINYVANWWTQGNDPATSSGATGSGQPWTSQGACGGSSSGGSGSSGSGSGGSSSSGGSCAAAWVSTTAYNGGTVVSENGINYVANWWTQGNDPATNSGATGSGEPWTSQGSCTGSSGSGSGSSGSGSGSGGTGGSGGGSTTNPPGTGANLLFSPYKDITVNLNWNTNVMQTAAATGSAIPVVGAGSLKSNYVTNLSAITLAFATGECGSENWGGVAGASFASANISALSSAGLPYVVSTGGQAGTFTCGSTANFASFLSRYMSPQMVGVDFDIEGGQTQAQINNLVAAAAYGQTLYPNLRFSFTLATLGASDGSYGGVNSLGDMVIKAVKASSLTNYTINLMVMDFGGPSAGVCVVSNGVCDMGQSAIQAVTNLQHTYGIPASKIELTPMIGVNDVSTENFSIANADTITSYAVSNGLAGLHFWSLDRDTPCNQTTASATCNSVPSTTSLQYTKEFLKDLGK</sequence>
<accession>A0A370K7V0</accession>
<dbReference type="EMBL" id="QQSY01000003">
    <property type="protein sequence ID" value="RDI98100.1"/>
    <property type="molecule type" value="Genomic_DNA"/>
</dbReference>
<dbReference type="InterPro" id="IPR052750">
    <property type="entry name" value="GH18_Chitinase"/>
</dbReference>
<dbReference type="InterPro" id="IPR003610">
    <property type="entry name" value="CBM5/12"/>
</dbReference>
<dbReference type="RefSeq" id="WP_114825618.1">
    <property type="nucleotide sequence ID" value="NZ_QQSY01000003.1"/>
</dbReference>
<dbReference type="Proteomes" id="UP000254711">
    <property type="component" value="Unassembled WGS sequence"/>
</dbReference>
<dbReference type="GO" id="GO:0004553">
    <property type="term" value="F:hydrolase activity, hydrolyzing O-glycosyl compounds"/>
    <property type="evidence" value="ECO:0007669"/>
    <property type="project" value="InterPro"/>
</dbReference>
<gene>
    <name evidence="4" type="ORF">DVT68_13540</name>
</gene>
<dbReference type="PANTHER" id="PTHR42976">
    <property type="entry name" value="BIFUNCTIONAL CHITINASE/LYSOZYME-RELATED"/>
    <property type="match status" value="1"/>
</dbReference>
<dbReference type="Gene3D" id="3.20.20.80">
    <property type="entry name" value="Glycosidases"/>
    <property type="match status" value="1"/>
</dbReference>
<feature type="region of interest" description="Disordered" evidence="2">
    <location>
        <begin position="158"/>
        <end position="211"/>
    </location>
</feature>
<feature type="compositionally biased region" description="Gly residues" evidence="2">
    <location>
        <begin position="98"/>
        <end position="117"/>
    </location>
</feature>
<dbReference type="SUPFAM" id="SSF51445">
    <property type="entry name" value="(Trans)glycosidases"/>
    <property type="match status" value="1"/>
</dbReference>
<feature type="domain" description="Chitin-binding type-3" evidence="3">
    <location>
        <begin position="47"/>
        <end position="96"/>
    </location>
</feature>
<dbReference type="SMART" id="SM00495">
    <property type="entry name" value="ChtBD3"/>
    <property type="match status" value="2"/>
</dbReference>
<dbReference type="GO" id="GO:0005975">
    <property type="term" value="P:carbohydrate metabolic process"/>
    <property type="evidence" value="ECO:0007669"/>
    <property type="project" value="InterPro"/>
</dbReference>
<protein>
    <submittedName>
        <fullName evidence="4">Carbohydrate-binding protein</fullName>
    </submittedName>
</protein>
<evidence type="ECO:0000313" key="4">
    <source>
        <dbReference type="EMBL" id="RDI98100.1"/>
    </source>
</evidence>
<feature type="region of interest" description="Disordered" evidence="2">
    <location>
        <begin position="80"/>
        <end position="117"/>
    </location>
</feature>
<evidence type="ECO:0000256" key="1">
    <source>
        <dbReference type="ARBA" id="ARBA00022801"/>
    </source>
</evidence>